<dbReference type="PROSITE" id="PS50893">
    <property type="entry name" value="ABC_TRANSPORTER_2"/>
    <property type="match status" value="1"/>
</dbReference>
<evidence type="ECO:0000313" key="11">
    <source>
        <dbReference type="EMBL" id="BES98499.1"/>
    </source>
</evidence>
<keyword evidence="7 8" id="KW-0472">Membrane</keyword>
<organism evidence="11 12">
    <name type="scientific">Nesidiocoris tenuis</name>
    <dbReference type="NCBI Taxonomy" id="355587"/>
    <lineage>
        <taxon>Eukaryota</taxon>
        <taxon>Metazoa</taxon>
        <taxon>Ecdysozoa</taxon>
        <taxon>Arthropoda</taxon>
        <taxon>Hexapoda</taxon>
        <taxon>Insecta</taxon>
        <taxon>Pterygota</taxon>
        <taxon>Neoptera</taxon>
        <taxon>Paraneoptera</taxon>
        <taxon>Hemiptera</taxon>
        <taxon>Heteroptera</taxon>
        <taxon>Panheteroptera</taxon>
        <taxon>Cimicomorpha</taxon>
        <taxon>Miridae</taxon>
        <taxon>Dicyphina</taxon>
        <taxon>Nesidiocoris</taxon>
    </lineage>
</organism>
<keyword evidence="2" id="KW-0813">Transport</keyword>
<dbReference type="InterPro" id="IPR003439">
    <property type="entry name" value="ABC_transporter-like_ATP-bd"/>
</dbReference>
<keyword evidence="3 8" id="KW-0812">Transmembrane</keyword>
<dbReference type="Pfam" id="PF00664">
    <property type="entry name" value="ABC_membrane"/>
    <property type="match status" value="1"/>
</dbReference>
<dbReference type="InterPro" id="IPR017871">
    <property type="entry name" value="ABC_transporter-like_CS"/>
</dbReference>
<keyword evidence="12" id="KW-1185">Reference proteome</keyword>
<dbReference type="CDD" id="cd03250">
    <property type="entry name" value="ABCC_MRP_domain1"/>
    <property type="match status" value="1"/>
</dbReference>
<dbReference type="InterPro" id="IPR036640">
    <property type="entry name" value="ABC1_TM_sf"/>
</dbReference>
<evidence type="ECO:0000256" key="8">
    <source>
        <dbReference type="SAM" id="Phobius"/>
    </source>
</evidence>
<dbReference type="InterPro" id="IPR027417">
    <property type="entry name" value="P-loop_NTPase"/>
</dbReference>
<proteinExistence type="predicted"/>
<feature type="transmembrane region" description="Helical" evidence="8">
    <location>
        <begin position="656"/>
        <end position="678"/>
    </location>
</feature>
<feature type="transmembrane region" description="Helical" evidence="8">
    <location>
        <begin position="624"/>
        <end position="644"/>
    </location>
</feature>
<keyword evidence="5" id="KW-0067">ATP-binding</keyword>
<dbReference type="PANTHER" id="PTHR24223:SF330">
    <property type="entry name" value="ATP-BINDING CASSETTE SUB-FAMILY C MEMBER 10"/>
    <property type="match status" value="1"/>
</dbReference>
<dbReference type="CDD" id="cd18605">
    <property type="entry name" value="ABC_6TM_MRP7_D2_like"/>
    <property type="match status" value="1"/>
</dbReference>
<feature type="transmembrane region" description="Helical" evidence="8">
    <location>
        <begin position="12"/>
        <end position="36"/>
    </location>
</feature>
<dbReference type="PROSITE" id="PS50929">
    <property type="entry name" value="ABC_TM1F"/>
    <property type="match status" value="1"/>
</dbReference>
<comment type="subcellular location">
    <subcellularLocation>
        <location evidence="1">Membrane</location>
    </subcellularLocation>
</comment>
<dbReference type="SUPFAM" id="SSF52540">
    <property type="entry name" value="P-loop containing nucleoside triphosphate hydrolases"/>
    <property type="match status" value="2"/>
</dbReference>
<protein>
    <recommendedName>
        <fullName evidence="13">ABC transmembrane type-1 domain-containing protein</fullName>
    </recommendedName>
</protein>
<dbReference type="EMBL" id="AP028917">
    <property type="protein sequence ID" value="BES98499.1"/>
    <property type="molecule type" value="Genomic_DNA"/>
</dbReference>
<evidence type="ECO:0000259" key="10">
    <source>
        <dbReference type="PROSITE" id="PS50929"/>
    </source>
</evidence>
<evidence type="ECO:0000256" key="2">
    <source>
        <dbReference type="ARBA" id="ARBA00022448"/>
    </source>
</evidence>
<dbReference type="InterPro" id="IPR050173">
    <property type="entry name" value="ABC_transporter_C-like"/>
</dbReference>
<dbReference type="Pfam" id="PF00005">
    <property type="entry name" value="ABC_tran"/>
    <property type="match status" value="2"/>
</dbReference>
<accession>A0ABN7B254</accession>
<feature type="transmembrane region" description="Helical" evidence="8">
    <location>
        <begin position="441"/>
        <end position="469"/>
    </location>
</feature>
<evidence type="ECO:0000256" key="3">
    <source>
        <dbReference type="ARBA" id="ARBA00022692"/>
    </source>
</evidence>
<evidence type="ECO:0000256" key="1">
    <source>
        <dbReference type="ARBA" id="ARBA00004370"/>
    </source>
</evidence>
<dbReference type="Gene3D" id="1.20.1560.10">
    <property type="entry name" value="ABC transporter type 1, transmembrane domain"/>
    <property type="match status" value="2"/>
</dbReference>
<evidence type="ECO:0008006" key="13">
    <source>
        <dbReference type="Google" id="ProtNLM"/>
    </source>
</evidence>
<dbReference type="PANTHER" id="PTHR24223">
    <property type="entry name" value="ATP-BINDING CASSETTE SUB-FAMILY C"/>
    <property type="match status" value="1"/>
</dbReference>
<dbReference type="InterPro" id="IPR011527">
    <property type="entry name" value="ABC1_TM_dom"/>
</dbReference>
<dbReference type="InterPro" id="IPR003593">
    <property type="entry name" value="AAA+_ATPase"/>
</dbReference>
<dbReference type="Gene3D" id="3.40.50.300">
    <property type="entry name" value="P-loop containing nucleotide triphosphate hydrolases"/>
    <property type="match status" value="2"/>
</dbReference>
<sequence length="799" mass="88604">MEMKYLSYRKYLDAICVYLWATTPIMVTTSTIFLYLHFGHQLTATLVFTTMTLLNMLINPLNSFPWVLNGLVDAWVSLNRVEKLIKLSDGNLNHYYSEFDLPNSEPPNVIEIRNATFNWGVEKFHLRGVNFSIKEGQLVGIIGPVGSGKSSLLAAIMAELNKQSGSLAVSNCETGFGYVAQVPWLQRGTFHENVTFGYPCHNQARYLSVLAACALDEDISLLPGGDNYNIGDGGSGLSGGQKARLSLARAAYKDMPLYLLDDILSSVDANVALHIFNNCICGLLKEKTRILVTHQAQFLVNADHIIELDGGQIVRQGKPSEVLPNYSNYVAELAMVSNPTARSEEQNSDALQLLEQVDSEEEHRIYGSLEWKVYQSYFLSTGLCIWPLIVVLIVLMQGSGNLNDWWLARWVSNLPRRPPNFSNTTADLAHFDNHTDQSYYLMVYVAIGGVTSVLAFFRAFLFAYGGLLAAKTLHNKLLSKVIKAKIIFFDTVSIGHVLNRFSSDTSTIDDSLPFMMNILLTIFFKVLGVMVTIMFSLPWVCLIVAPLVPIYHNLQKTYRLTSRELKRLSTLTLSPLYSHFTETVDGLVTIRSFREESKFSNNNEFRLDLSTKTQLSSAAVAQWLSLRLQLIGVALTSGVGILAIMKHHVDVADPGFVGLAITYALMLNSVLGALVSVITETEMEMVSVERVKHYLDNGAEGLDGEACPSPDTRSIPFGWPSSGIVCFQNVYFKHRGNLPECLKMVKFVTRPSEKLGIVGRTGAGKSSIVAALFRLAELSEGSISIDGVDIRHVALDELR</sequence>
<evidence type="ECO:0000313" key="12">
    <source>
        <dbReference type="Proteomes" id="UP001307889"/>
    </source>
</evidence>
<keyword evidence="4" id="KW-0547">Nucleotide-binding</keyword>
<feature type="transmembrane region" description="Helical" evidence="8">
    <location>
        <begin position="377"/>
        <end position="396"/>
    </location>
</feature>
<feature type="domain" description="ABC transporter" evidence="9">
    <location>
        <begin position="110"/>
        <end position="335"/>
    </location>
</feature>
<dbReference type="Proteomes" id="UP001307889">
    <property type="component" value="Chromosome 9"/>
</dbReference>
<name>A0ABN7B254_9HEMI</name>
<dbReference type="SMART" id="SM00382">
    <property type="entry name" value="AAA"/>
    <property type="match status" value="1"/>
</dbReference>
<gene>
    <name evidence="11" type="ORF">NTJ_11314</name>
</gene>
<evidence type="ECO:0000256" key="6">
    <source>
        <dbReference type="ARBA" id="ARBA00022989"/>
    </source>
</evidence>
<evidence type="ECO:0000256" key="4">
    <source>
        <dbReference type="ARBA" id="ARBA00022741"/>
    </source>
</evidence>
<feature type="transmembrane region" description="Helical" evidence="8">
    <location>
        <begin position="518"/>
        <end position="551"/>
    </location>
</feature>
<dbReference type="SUPFAM" id="SSF90123">
    <property type="entry name" value="ABC transporter transmembrane region"/>
    <property type="match status" value="2"/>
</dbReference>
<feature type="domain" description="ABC transmembrane type-1" evidence="10">
    <location>
        <begin position="388"/>
        <end position="683"/>
    </location>
</feature>
<evidence type="ECO:0000256" key="7">
    <source>
        <dbReference type="ARBA" id="ARBA00023136"/>
    </source>
</evidence>
<evidence type="ECO:0000259" key="9">
    <source>
        <dbReference type="PROSITE" id="PS50893"/>
    </source>
</evidence>
<dbReference type="PROSITE" id="PS00211">
    <property type="entry name" value="ABC_TRANSPORTER_1"/>
    <property type="match status" value="1"/>
</dbReference>
<evidence type="ECO:0000256" key="5">
    <source>
        <dbReference type="ARBA" id="ARBA00022840"/>
    </source>
</evidence>
<reference evidence="11 12" key="1">
    <citation type="submission" date="2023-09" db="EMBL/GenBank/DDBJ databases">
        <title>Nesidiocoris tenuis whole genome shotgun sequence.</title>
        <authorList>
            <person name="Shibata T."/>
            <person name="Shimoda M."/>
            <person name="Kobayashi T."/>
            <person name="Uehara T."/>
        </authorList>
    </citation>
    <scope>NUCLEOTIDE SEQUENCE [LARGE SCALE GENOMIC DNA]</scope>
    <source>
        <strain evidence="11 12">Japan</strain>
    </source>
</reference>
<keyword evidence="6 8" id="KW-1133">Transmembrane helix</keyword>